<accession>A0A7T8QV41</accession>
<keyword evidence="2" id="KW-1185">Reference proteome</keyword>
<dbReference type="GO" id="GO:0005634">
    <property type="term" value="C:nucleus"/>
    <property type="evidence" value="ECO:0007669"/>
    <property type="project" value="TreeGrafter"/>
</dbReference>
<dbReference type="GO" id="GO:0000729">
    <property type="term" value="P:DNA double-strand break processing"/>
    <property type="evidence" value="ECO:0007669"/>
    <property type="project" value="TreeGrafter"/>
</dbReference>
<dbReference type="GO" id="GO:0003697">
    <property type="term" value="F:single-stranded DNA binding"/>
    <property type="evidence" value="ECO:0007669"/>
    <property type="project" value="TreeGrafter"/>
</dbReference>
<dbReference type="GO" id="GO:0006303">
    <property type="term" value="P:double-strand break repair via nonhomologous end joining"/>
    <property type="evidence" value="ECO:0007669"/>
    <property type="project" value="TreeGrafter"/>
</dbReference>
<dbReference type="Proteomes" id="UP000595437">
    <property type="component" value="Chromosome 1"/>
</dbReference>
<dbReference type="AlphaFoldDB" id="A0A7T8QV41"/>
<proteinExistence type="predicted"/>
<dbReference type="GO" id="GO:0003690">
    <property type="term" value="F:double-stranded DNA binding"/>
    <property type="evidence" value="ECO:0007669"/>
    <property type="project" value="TreeGrafter"/>
</dbReference>
<dbReference type="InterPro" id="IPR052709">
    <property type="entry name" value="Transposase-MT_Hybrid"/>
</dbReference>
<evidence type="ECO:0000313" key="2">
    <source>
        <dbReference type="Proteomes" id="UP000595437"/>
    </source>
</evidence>
<dbReference type="PANTHER" id="PTHR46060">
    <property type="entry name" value="MARINER MOS1 TRANSPOSASE-LIKE PROTEIN"/>
    <property type="match status" value="1"/>
</dbReference>
<dbReference type="GO" id="GO:0000793">
    <property type="term" value="C:condensed chromosome"/>
    <property type="evidence" value="ECO:0007669"/>
    <property type="project" value="TreeGrafter"/>
</dbReference>
<name>A0A7T8QV41_CALRO</name>
<dbReference type="GO" id="GO:0042800">
    <property type="term" value="F:histone H3K4 methyltransferase activity"/>
    <property type="evidence" value="ECO:0007669"/>
    <property type="project" value="TreeGrafter"/>
</dbReference>
<dbReference type="InterPro" id="IPR036397">
    <property type="entry name" value="RNaseH_sf"/>
</dbReference>
<dbReference type="GO" id="GO:0044774">
    <property type="term" value="P:mitotic DNA integrity checkpoint signaling"/>
    <property type="evidence" value="ECO:0007669"/>
    <property type="project" value="TreeGrafter"/>
</dbReference>
<dbReference type="GO" id="GO:0035861">
    <property type="term" value="C:site of double-strand break"/>
    <property type="evidence" value="ECO:0007669"/>
    <property type="project" value="TreeGrafter"/>
</dbReference>
<evidence type="ECO:0000313" key="1">
    <source>
        <dbReference type="EMBL" id="QQP56136.1"/>
    </source>
</evidence>
<dbReference type="GO" id="GO:0000014">
    <property type="term" value="F:single-stranded DNA endodeoxyribonuclease activity"/>
    <property type="evidence" value="ECO:0007669"/>
    <property type="project" value="TreeGrafter"/>
</dbReference>
<dbReference type="EMBL" id="CP045890">
    <property type="protein sequence ID" value="QQP56136.1"/>
    <property type="molecule type" value="Genomic_DNA"/>
</dbReference>
<protein>
    <submittedName>
        <fullName evidence="1">Transposase</fullName>
    </submittedName>
</protein>
<dbReference type="Gene3D" id="3.30.420.10">
    <property type="entry name" value="Ribonuclease H-like superfamily/Ribonuclease H"/>
    <property type="match status" value="1"/>
</dbReference>
<dbReference type="PANTHER" id="PTHR46060:SF2">
    <property type="entry name" value="HISTONE-LYSINE N-METHYLTRANSFERASE SETMAR"/>
    <property type="match status" value="1"/>
</dbReference>
<sequence length="326" mass="37344">METPDFRSYFLIRIKLARTVNEIHGNLLSTFPDSCPGLSTLQRWQTEFDKGVFALEKKTRPGLPRETRTEENVACVKRLVEDNPRMTTRQVAAEVSLPSTTVFRLLTEDLGLQNLLSVLVPHQLSEANKTQRLFQDHGKDFLGSHLLVHYNLGGAHGGPVLDPPCETDSEEDNDSDVVHLQAEAGIDHCTTCRDHSRPESMIEYLRTTGKHFLSLKKDKIRLKDCLLMWDNARPHTATDTRKFLTRRDVEPVKQSPYSPDLNLCDKFLFRKLKHLLREDEFGGHEEATLAVQRAMRRVSEDELYDQLRKLRGHCHEVIAVGGDYVY</sequence>
<dbReference type="GO" id="GO:0044547">
    <property type="term" value="F:DNA topoisomerase binding"/>
    <property type="evidence" value="ECO:0007669"/>
    <property type="project" value="TreeGrafter"/>
</dbReference>
<dbReference type="GO" id="GO:0015074">
    <property type="term" value="P:DNA integration"/>
    <property type="evidence" value="ECO:0007669"/>
    <property type="project" value="TreeGrafter"/>
</dbReference>
<dbReference type="GO" id="GO:0031297">
    <property type="term" value="P:replication fork processing"/>
    <property type="evidence" value="ECO:0007669"/>
    <property type="project" value="TreeGrafter"/>
</dbReference>
<dbReference type="GO" id="GO:0046975">
    <property type="term" value="F:histone H3K36 methyltransferase activity"/>
    <property type="evidence" value="ECO:0007669"/>
    <property type="project" value="TreeGrafter"/>
</dbReference>
<gene>
    <name evidence="1" type="ORF">FKW44_000698</name>
</gene>
<organism evidence="1 2">
    <name type="scientific">Caligus rogercresseyi</name>
    <name type="common">Sea louse</name>
    <dbReference type="NCBI Taxonomy" id="217165"/>
    <lineage>
        <taxon>Eukaryota</taxon>
        <taxon>Metazoa</taxon>
        <taxon>Ecdysozoa</taxon>
        <taxon>Arthropoda</taxon>
        <taxon>Crustacea</taxon>
        <taxon>Multicrustacea</taxon>
        <taxon>Hexanauplia</taxon>
        <taxon>Copepoda</taxon>
        <taxon>Siphonostomatoida</taxon>
        <taxon>Caligidae</taxon>
        <taxon>Caligus</taxon>
    </lineage>
</organism>
<reference evidence="2" key="1">
    <citation type="submission" date="2021-01" db="EMBL/GenBank/DDBJ databases">
        <title>Caligus Genome Assembly.</title>
        <authorList>
            <person name="Gallardo-Escarate C."/>
        </authorList>
    </citation>
    <scope>NUCLEOTIDE SEQUENCE [LARGE SCALE GENOMIC DNA]</scope>
</reference>